<dbReference type="AlphaFoldDB" id="A0A9J5W9B2"/>
<organism evidence="1 2">
    <name type="scientific">Solanum commersonii</name>
    <name type="common">Commerson's wild potato</name>
    <name type="synonym">Commerson's nightshade</name>
    <dbReference type="NCBI Taxonomy" id="4109"/>
    <lineage>
        <taxon>Eukaryota</taxon>
        <taxon>Viridiplantae</taxon>
        <taxon>Streptophyta</taxon>
        <taxon>Embryophyta</taxon>
        <taxon>Tracheophyta</taxon>
        <taxon>Spermatophyta</taxon>
        <taxon>Magnoliopsida</taxon>
        <taxon>eudicotyledons</taxon>
        <taxon>Gunneridae</taxon>
        <taxon>Pentapetalae</taxon>
        <taxon>asterids</taxon>
        <taxon>lamiids</taxon>
        <taxon>Solanales</taxon>
        <taxon>Solanaceae</taxon>
        <taxon>Solanoideae</taxon>
        <taxon>Solaneae</taxon>
        <taxon>Solanum</taxon>
    </lineage>
</organism>
<evidence type="ECO:0000313" key="2">
    <source>
        <dbReference type="Proteomes" id="UP000824120"/>
    </source>
</evidence>
<name>A0A9J5W9B2_SOLCO</name>
<dbReference type="Proteomes" id="UP000824120">
    <property type="component" value="Chromosome 12"/>
</dbReference>
<gene>
    <name evidence="1" type="ORF">H5410_061904</name>
</gene>
<sequence length="67" mass="7519">MGHCAEWCLRRNYGGESVIQVGQIHSLRDGGVREWVLCSRLGIRKATLTFVAKFLRLLVRSEGVCAD</sequence>
<reference evidence="1 2" key="1">
    <citation type="submission" date="2020-09" db="EMBL/GenBank/DDBJ databases">
        <title>De no assembly of potato wild relative species, Solanum commersonii.</title>
        <authorList>
            <person name="Cho K."/>
        </authorList>
    </citation>
    <scope>NUCLEOTIDE SEQUENCE [LARGE SCALE GENOMIC DNA]</scope>
    <source>
        <strain evidence="1">LZ3.2</strain>
        <tissue evidence="1">Leaf</tissue>
    </source>
</reference>
<proteinExistence type="predicted"/>
<accession>A0A9J5W9B2</accession>
<dbReference type="EMBL" id="JACXVP010000012">
    <property type="protein sequence ID" value="KAG5572138.1"/>
    <property type="molecule type" value="Genomic_DNA"/>
</dbReference>
<keyword evidence="2" id="KW-1185">Reference proteome</keyword>
<comment type="caution">
    <text evidence="1">The sequence shown here is derived from an EMBL/GenBank/DDBJ whole genome shotgun (WGS) entry which is preliminary data.</text>
</comment>
<protein>
    <submittedName>
        <fullName evidence="1">Uncharacterized protein</fullName>
    </submittedName>
</protein>
<evidence type="ECO:0000313" key="1">
    <source>
        <dbReference type="EMBL" id="KAG5572138.1"/>
    </source>
</evidence>